<evidence type="ECO:0000256" key="5">
    <source>
        <dbReference type="ARBA" id="ARBA00014713"/>
    </source>
</evidence>
<feature type="binding site" evidence="17">
    <location>
        <position position="442"/>
    </location>
    <ligand>
        <name>Zn(2+)</name>
        <dbReference type="ChEBI" id="CHEBI:29105"/>
        <note>catalytic</note>
    </ligand>
</feature>
<evidence type="ECO:0000256" key="12">
    <source>
        <dbReference type="ARBA" id="ARBA00023049"/>
    </source>
</evidence>
<evidence type="ECO:0000256" key="1">
    <source>
        <dbReference type="ARBA" id="ARBA00001336"/>
    </source>
</evidence>
<dbReference type="FunFam" id="3.30.540.30:FF:000001">
    <property type="entry name" value="Dipeptidyl peptidase 3"/>
    <property type="match status" value="1"/>
</dbReference>
<dbReference type="OrthoDB" id="4694525at2759"/>
<organism evidence="18 19">
    <name type="scientific">Schistosoma japonicum</name>
    <name type="common">Blood fluke</name>
    <dbReference type="NCBI Taxonomy" id="6182"/>
    <lineage>
        <taxon>Eukaryota</taxon>
        <taxon>Metazoa</taxon>
        <taxon>Spiralia</taxon>
        <taxon>Lophotrochozoa</taxon>
        <taxon>Platyhelminthes</taxon>
        <taxon>Trematoda</taxon>
        <taxon>Digenea</taxon>
        <taxon>Strigeidida</taxon>
        <taxon>Schistosomatoidea</taxon>
        <taxon>Schistosomatidae</taxon>
        <taxon>Schistosoma</taxon>
    </lineage>
</organism>
<dbReference type="GO" id="GO:0008235">
    <property type="term" value="F:metalloexopeptidase activity"/>
    <property type="evidence" value="ECO:0007669"/>
    <property type="project" value="InterPro"/>
</dbReference>
<comment type="subcellular location">
    <subcellularLocation>
        <location evidence="2">Cytoplasm</location>
    </subcellularLocation>
</comment>
<keyword evidence="8 15" id="KW-0645">Protease</keyword>
<evidence type="ECO:0000256" key="7">
    <source>
        <dbReference type="ARBA" id="ARBA00022490"/>
    </source>
</evidence>
<evidence type="ECO:0000256" key="10">
    <source>
        <dbReference type="ARBA" id="ARBA00022801"/>
    </source>
</evidence>
<keyword evidence="9 15" id="KW-0479">Metal-binding</keyword>
<keyword evidence="19" id="KW-1185">Reference proteome</keyword>
<dbReference type="GO" id="GO:0008239">
    <property type="term" value="F:dipeptidyl-peptidase activity"/>
    <property type="evidence" value="ECO:0007669"/>
    <property type="project" value="UniProtKB-UniRule"/>
</dbReference>
<dbReference type="GO" id="GO:0004177">
    <property type="term" value="F:aminopeptidase activity"/>
    <property type="evidence" value="ECO:0007669"/>
    <property type="project" value="UniProtKB-KW"/>
</dbReference>
<keyword evidence="12 15" id="KW-0482">Metalloprotease</keyword>
<evidence type="ECO:0000256" key="14">
    <source>
        <dbReference type="ARBA" id="ARBA00032119"/>
    </source>
</evidence>
<evidence type="ECO:0000256" key="8">
    <source>
        <dbReference type="ARBA" id="ARBA00022670"/>
    </source>
</evidence>
<feature type="binding site" evidence="17">
    <location>
        <position position="437"/>
    </location>
    <ligand>
        <name>Zn(2+)</name>
        <dbReference type="ChEBI" id="CHEBI:29105"/>
        <note>catalytic</note>
    </ligand>
</feature>
<gene>
    <name evidence="18" type="ORF">EWB00_009900</name>
</gene>
<proteinExistence type="inferred from homology"/>
<dbReference type="GO" id="GO:0005737">
    <property type="term" value="C:cytoplasm"/>
    <property type="evidence" value="ECO:0007669"/>
    <property type="project" value="UniProtKB-SubCell"/>
</dbReference>
<comment type="catalytic activity">
    <reaction evidence="1 15">
        <text>Release of an N-terminal dipeptide from a peptide comprising four or more residues, with broad specificity. Also acts on dipeptidyl 2-naphthylamides.</text>
        <dbReference type="EC" id="3.4.14.4"/>
    </reaction>
</comment>
<comment type="caution">
    <text evidence="18">The sequence shown here is derived from an EMBL/GenBank/DDBJ whole genome shotgun (WGS) entry which is preliminary data.</text>
</comment>
<reference evidence="18 19" key="1">
    <citation type="submission" date="2019-03" db="EMBL/GenBank/DDBJ databases">
        <title>An improved genome assembly of the fluke Schistosoma japonicum.</title>
        <authorList>
            <person name="Hu W."/>
            <person name="Luo F."/>
            <person name="Yin M."/>
            <person name="Mo X."/>
            <person name="Sun C."/>
            <person name="Wu Q."/>
            <person name="Zhu B."/>
            <person name="Xiang M."/>
            <person name="Wang J."/>
            <person name="Wang Y."/>
            <person name="Zhang T."/>
            <person name="Xu B."/>
            <person name="Zheng H."/>
            <person name="Feng Z."/>
        </authorList>
    </citation>
    <scope>NUCLEOTIDE SEQUENCE [LARGE SCALE GENOMIC DNA]</scope>
    <source>
        <strain evidence="18">HuSjv2</strain>
        <tissue evidence="18">Worms</tissue>
    </source>
</reference>
<dbReference type="EMBL" id="SKCS01000066">
    <property type="protein sequence ID" value="TNN18714.1"/>
    <property type="molecule type" value="Genomic_DNA"/>
</dbReference>
<dbReference type="Pfam" id="PF03571">
    <property type="entry name" value="Peptidase_M49"/>
    <property type="match status" value="1"/>
</dbReference>
<dbReference type="InterPro" id="IPR005317">
    <property type="entry name" value="Dipeptidyl-peptase3"/>
</dbReference>
<dbReference type="Gene3D" id="3.30.540.30">
    <property type="match status" value="3"/>
</dbReference>
<feature type="active site" evidence="16">
    <location>
        <position position="438"/>
    </location>
</feature>
<dbReference type="AlphaFoldDB" id="A0A4Z2DQA9"/>
<dbReference type="PANTHER" id="PTHR23422">
    <property type="entry name" value="DIPEPTIDYL PEPTIDASE III-RELATED"/>
    <property type="match status" value="1"/>
</dbReference>
<accession>A0A4Z2DQA9</accession>
<evidence type="ECO:0000313" key="18">
    <source>
        <dbReference type="EMBL" id="TNN18714.1"/>
    </source>
</evidence>
<keyword evidence="10 15" id="KW-0378">Hydrolase</keyword>
<evidence type="ECO:0000256" key="16">
    <source>
        <dbReference type="PIRSR" id="PIRSR007828-1"/>
    </source>
</evidence>
<feature type="binding site" evidence="17">
    <location>
        <position position="495"/>
    </location>
    <ligand>
        <name>Zn(2+)</name>
        <dbReference type="ChEBI" id="CHEBI:29105"/>
        <note>catalytic</note>
    </ligand>
</feature>
<protein>
    <recommendedName>
        <fullName evidence="5 15">Dipeptidyl peptidase 3</fullName>
        <ecNumber evidence="4 15">3.4.14.4</ecNumber>
    </recommendedName>
    <alternativeName>
        <fullName evidence="13 15">Dipeptidyl aminopeptidase III</fullName>
    </alternativeName>
    <alternativeName>
        <fullName evidence="14 15">Dipeptidyl peptidase III</fullName>
    </alternativeName>
</protein>
<evidence type="ECO:0000256" key="15">
    <source>
        <dbReference type="PIRNR" id="PIRNR007828"/>
    </source>
</evidence>
<keyword evidence="6 15" id="KW-0031">Aminopeptidase</keyword>
<evidence type="ECO:0000256" key="2">
    <source>
        <dbReference type="ARBA" id="ARBA00004496"/>
    </source>
</evidence>
<dbReference type="Proteomes" id="UP000311919">
    <property type="component" value="Unassembled WGS sequence"/>
</dbReference>
<dbReference type="GO" id="GO:0046872">
    <property type="term" value="F:metal ion binding"/>
    <property type="evidence" value="ECO:0007669"/>
    <property type="project" value="UniProtKB-KW"/>
</dbReference>
<dbReference type="GO" id="GO:0006508">
    <property type="term" value="P:proteolysis"/>
    <property type="evidence" value="ECO:0007669"/>
    <property type="project" value="UniProtKB-KW"/>
</dbReference>
<evidence type="ECO:0000256" key="4">
    <source>
        <dbReference type="ARBA" id="ARBA00012063"/>
    </source>
</evidence>
<evidence type="ECO:0000256" key="6">
    <source>
        <dbReference type="ARBA" id="ARBA00022438"/>
    </source>
</evidence>
<evidence type="ECO:0000313" key="19">
    <source>
        <dbReference type="Proteomes" id="UP000311919"/>
    </source>
</evidence>
<dbReference type="FunFam" id="3.30.540.30:FF:000002">
    <property type="entry name" value="Dipeptidyl peptidase 3"/>
    <property type="match status" value="1"/>
</dbReference>
<keyword evidence="7 15" id="KW-0963">Cytoplasm</keyword>
<dbReference type="EC" id="3.4.14.4" evidence="4 15"/>
<dbReference type="InterPro" id="IPR039461">
    <property type="entry name" value="Peptidase_M49"/>
</dbReference>
<keyword evidence="11 15" id="KW-0862">Zinc</keyword>
<dbReference type="PIRSF" id="PIRSF007828">
    <property type="entry name" value="Dipeptidyl-peptidase_III"/>
    <property type="match status" value="1"/>
</dbReference>
<comment type="cofactor">
    <cofactor evidence="15 17">
        <name>Zn(2+)</name>
        <dbReference type="ChEBI" id="CHEBI:29105"/>
    </cofactor>
    <text evidence="15 17">Binds 1 zinc ion per subunit.</text>
</comment>
<evidence type="ECO:0000256" key="9">
    <source>
        <dbReference type="ARBA" id="ARBA00022723"/>
    </source>
</evidence>
<evidence type="ECO:0000256" key="3">
    <source>
        <dbReference type="ARBA" id="ARBA00010200"/>
    </source>
</evidence>
<evidence type="ECO:0000256" key="17">
    <source>
        <dbReference type="PIRSR" id="PIRSR007828-2"/>
    </source>
</evidence>
<name>A0A4Z2DQA9_SCHJA</name>
<evidence type="ECO:0000256" key="13">
    <source>
        <dbReference type="ARBA" id="ARBA00031288"/>
    </source>
</evidence>
<sequence length="725" mass="81675">MDFYVNVPPPVHYLDVAVAFKSLSNAEKDYVFSCTQASWVGGLIGLIQTSPESAGIFLFVNRFFKSENVYSFMEKATKNNFSDEEITHLLSYFASVLGNFGNYLSFGDTKFIPAISLERVTDLLSLNNAFSDPKTGLKVLWEKIAPAVYSLNPRRLRLGFGPTEITSYYSGDCIRSDAELVQKYLENIKTEAYNTRLFKSSSSNSKVYSIRFASAEEKVQSVDFSGLPQDTYLQLEYGDYCEIMKLLVDCSMDAEAHSLNKVESEMWQHYAKSFCTGSVDSHKDASRLWVKDKGPVVESYIGFIETYRDPLGVRAEFESFVAVVNKSMSSKFQRLVDNAVELLSNLPWPSTYEKDRFLQPDFTSLDVVTFATSGIPVGINIPNYDDVRQVDGFKNVSLGNVLSARFKDPKSEFLRNEDKKLYIDHAESSFELQVGLHELLGHGSGKLFQRTNDGKLNFDTNSTKDLITGGPILSWYEPGETYDSKFSSLSSAIEECRAECVGIYLCNLPLVLEQFGLNTNCSADTVPDVVYVNWLSMVRSGVISMEFYSPGENPSDIGSWRQAHCCARYAILRVLIEADSSLVLVNEVVGEDGAPDISIFLDREKLLTVGRPAIGEFLRKLQYYKSTANAKDGCAFFQHYSQLLPEHIKLRKIVIDRKKPRPIFVQPGLRKTPSGVELISYPTTYPGVIQSFVDRYNDLPLGQKALNALEKIWYRELPYFENIPV</sequence>
<dbReference type="STRING" id="6182.A0A4Z2DQA9"/>
<dbReference type="PANTHER" id="PTHR23422:SF11">
    <property type="entry name" value="DIPEPTIDYL PEPTIDASE 3"/>
    <property type="match status" value="1"/>
</dbReference>
<comment type="similarity">
    <text evidence="3 15">Belongs to the peptidase M49 family.</text>
</comment>
<evidence type="ECO:0000256" key="11">
    <source>
        <dbReference type="ARBA" id="ARBA00022833"/>
    </source>
</evidence>